<dbReference type="PROSITE" id="PS51186">
    <property type="entry name" value="GNAT"/>
    <property type="match status" value="1"/>
</dbReference>
<dbReference type="AlphaFoldDB" id="A0A1E3AH39"/>
<sequence>MPCVWQFTFIFGPQARNCLFNEIQSCNKEKKCGSRFKRRGIERLTYLQREGMNVIKIDKGNISLAKKLALESSCPSFTSILAGIAKGDLWIDDRENPTLALVYSAPVGGYRIMGEIKNKNKLGEFTRFLEEELFLQLKEAKIDEFEFAAESIEVEKMILMHFRGYKIIEDKELAFIRKPDQERPVVSGISGYDFLEINEECLQNNYQNKDYIVTRIIEAWGTIEKYLNYGIGFIAVEGDRIAGMILGTANYENILPIDIETLKDHRKKGIATELTRRFLAYCYDNKLTAYWNCIISNAESRNIAEKAGFQFIGSKDYYYFNI</sequence>
<keyword evidence="2" id="KW-0808">Transferase</keyword>
<dbReference type="Proteomes" id="UP000095003">
    <property type="component" value="Unassembled WGS sequence"/>
</dbReference>
<gene>
    <name evidence="2" type="ORF">BEH84_05394</name>
</gene>
<evidence type="ECO:0000313" key="2">
    <source>
        <dbReference type="EMBL" id="ODM08070.1"/>
    </source>
</evidence>
<accession>A0A1E3AH39</accession>
<dbReference type="InterPro" id="IPR016181">
    <property type="entry name" value="Acyl_CoA_acyltransferase"/>
</dbReference>
<reference evidence="2 3" key="1">
    <citation type="submission" date="2016-07" db="EMBL/GenBank/DDBJ databases">
        <title>Characterization of isolates of Eisenbergiella tayi derived from blood cultures, using whole genome sequencing.</title>
        <authorList>
            <person name="Burdz T."/>
            <person name="Wiebe D."/>
            <person name="Huynh C."/>
            <person name="Bernard K."/>
        </authorList>
    </citation>
    <scope>NUCLEOTIDE SEQUENCE [LARGE SCALE GENOMIC DNA]</scope>
    <source>
        <strain evidence="2 3">NML 120489</strain>
    </source>
</reference>
<dbReference type="InterPro" id="IPR027365">
    <property type="entry name" value="GNAT_acetyltra_YdfB-like"/>
</dbReference>
<protein>
    <submittedName>
        <fullName evidence="2">GNAT acetyltransferase</fullName>
    </submittedName>
</protein>
<name>A0A1E3AH39_9FIRM</name>
<evidence type="ECO:0000259" key="1">
    <source>
        <dbReference type="PROSITE" id="PS51186"/>
    </source>
</evidence>
<evidence type="ECO:0000313" key="3">
    <source>
        <dbReference type="Proteomes" id="UP000095003"/>
    </source>
</evidence>
<dbReference type="CDD" id="cd04301">
    <property type="entry name" value="NAT_SF"/>
    <property type="match status" value="1"/>
</dbReference>
<dbReference type="Gene3D" id="3.40.630.30">
    <property type="match status" value="1"/>
</dbReference>
<dbReference type="Pfam" id="PF12746">
    <property type="entry name" value="GNAT_acetyltran"/>
    <property type="match status" value="1"/>
</dbReference>
<dbReference type="GO" id="GO:0016747">
    <property type="term" value="F:acyltransferase activity, transferring groups other than amino-acyl groups"/>
    <property type="evidence" value="ECO:0007669"/>
    <property type="project" value="InterPro"/>
</dbReference>
<organism evidence="2 3">
    <name type="scientific">Eisenbergiella tayi</name>
    <dbReference type="NCBI Taxonomy" id="1432052"/>
    <lineage>
        <taxon>Bacteria</taxon>
        <taxon>Bacillati</taxon>
        <taxon>Bacillota</taxon>
        <taxon>Clostridia</taxon>
        <taxon>Lachnospirales</taxon>
        <taxon>Lachnospiraceae</taxon>
        <taxon>Eisenbergiella</taxon>
    </lineage>
</organism>
<dbReference type="SUPFAM" id="SSF55729">
    <property type="entry name" value="Acyl-CoA N-acyltransferases (Nat)"/>
    <property type="match status" value="1"/>
</dbReference>
<dbReference type="InterPro" id="IPR000182">
    <property type="entry name" value="GNAT_dom"/>
</dbReference>
<proteinExistence type="predicted"/>
<feature type="domain" description="N-acetyltransferase" evidence="1">
    <location>
        <begin position="192"/>
        <end position="322"/>
    </location>
</feature>
<comment type="caution">
    <text evidence="2">The sequence shown here is derived from an EMBL/GenBank/DDBJ whole genome shotgun (WGS) entry which is preliminary data.</text>
</comment>
<dbReference type="PANTHER" id="PTHR31143">
    <property type="match status" value="1"/>
</dbReference>
<dbReference type="EMBL" id="MCGI01000006">
    <property type="protein sequence ID" value="ODM08070.1"/>
    <property type="molecule type" value="Genomic_DNA"/>
</dbReference>
<dbReference type="PANTHER" id="PTHR31143:SF2">
    <property type="entry name" value="FR47-LIKE DOMAIN-CONTAINING PROTEIN-RELATED"/>
    <property type="match status" value="1"/>
</dbReference>